<comment type="caution">
    <text evidence="2">The sequence shown here is derived from an EMBL/GenBank/DDBJ whole genome shotgun (WGS) entry which is preliminary data.</text>
</comment>
<sequence>MTEREDYSGEFDPDFRFEDLSKEALVRLVREYALIPQILDRSGLAAVGLRYGQQAVEEIAIEEWKGASPVYTERIREIMRIEGDGVSAIFKALQLDPGFTFSYMDVEYELVSETHGFFQLRSCGALLDVEPFGERSVRGMCHTIEDGTFDITAQAINPRARVRPVHRPPRVPAGRVPHCRWEVVIDDETPVLPEAEITRMTRGTTAARHRFPPLRDGTPHIPGDLNSPG</sequence>
<evidence type="ECO:0000313" key="3">
    <source>
        <dbReference type="Proteomes" id="UP000572680"/>
    </source>
</evidence>
<feature type="region of interest" description="Disordered" evidence="1">
    <location>
        <begin position="201"/>
        <end position="229"/>
    </location>
</feature>
<dbReference type="Proteomes" id="UP000572680">
    <property type="component" value="Unassembled WGS sequence"/>
</dbReference>
<dbReference type="EMBL" id="JACJIA010000001">
    <property type="protein sequence ID" value="MBA8949301.1"/>
    <property type="molecule type" value="Genomic_DNA"/>
</dbReference>
<gene>
    <name evidence="2" type="ORF">HNR61_000899</name>
</gene>
<accession>A0A7W3QJF0</accession>
<proteinExistence type="predicted"/>
<reference evidence="2 3" key="1">
    <citation type="submission" date="2020-08" db="EMBL/GenBank/DDBJ databases">
        <title>Genomic Encyclopedia of Type Strains, Phase IV (KMG-IV): sequencing the most valuable type-strain genomes for metagenomic binning, comparative biology and taxonomic classification.</title>
        <authorList>
            <person name="Goeker M."/>
        </authorList>
    </citation>
    <scope>NUCLEOTIDE SEQUENCE [LARGE SCALE GENOMIC DNA]</scope>
    <source>
        <strain evidence="2 3">DSM 44197</strain>
    </source>
</reference>
<dbReference type="RefSeq" id="WP_182841760.1">
    <property type="nucleotide sequence ID" value="NZ_BAAALP010000003.1"/>
</dbReference>
<name>A0A7W3QJF0_ACTNM</name>
<protein>
    <submittedName>
        <fullName evidence="2">Uncharacterized protein</fullName>
    </submittedName>
</protein>
<evidence type="ECO:0000256" key="1">
    <source>
        <dbReference type="SAM" id="MobiDB-lite"/>
    </source>
</evidence>
<dbReference type="AlphaFoldDB" id="A0A7W3QJF0"/>
<organism evidence="2 3">
    <name type="scientific">Actinomadura namibiensis</name>
    <dbReference type="NCBI Taxonomy" id="182080"/>
    <lineage>
        <taxon>Bacteria</taxon>
        <taxon>Bacillati</taxon>
        <taxon>Actinomycetota</taxon>
        <taxon>Actinomycetes</taxon>
        <taxon>Streptosporangiales</taxon>
        <taxon>Thermomonosporaceae</taxon>
        <taxon>Actinomadura</taxon>
    </lineage>
</organism>
<keyword evidence="3" id="KW-1185">Reference proteome</keyword>
<evidence type="ECO:0000313" key="2">
    <source>
        <dbReference type="EMBL" id="MBA8949301.1"/>
    </source>
</evidence>